<name>A0A934WP80_9FIRM</name>
<gene>
    <name evidence="1" type="ORF">JKK62_01895</name>
</gene>
<protein>
    <submittedName>
        <fullName evidence="1">AAA family ATPase</fullName>
    </submittedName>
</protein>
<sequence>MSAIFIKKEKEVLRQNQTMEEQKTELELVKASEITPKSVEWLWYPYIPFGKVTLLQGDPGDGKSQLMLALSALASKGKPFPFADDEEKREPMTVIYQTTEDDADDTVVPRFIASNGDRDKLLFIRENEKSLTFDDDRIRSAIEKSGARLLILDPLSSYIGDGCSLNAANEMRSKFNHLIAVAKDTGCAIVIIAHMNKMRETSPLYRTSGSIDIAGVARSILAITRTPNKENSNERVMVQVKSNLAPTGSAILFEVGEKGITFIDEIKMTAEQAFSSIAPKLGRPSAECEAATAFILDLMKAGKLTATACEGFLKDRGFKKSTIKKAKKNAGVVSVKEGMIWYWTLPTVDQDKHNITSHTDPDFKTN</sequence>
<dbReference type="Proteomes" id="UP000633365">
    <property type="component" value="Unassembled WGS sequence"/>
</dbReference>
<dbReference type="EMBL" id="JAEQMG010000035">
    <property type="protein sequence ID" value="MBK6087411.1"/>
    <property type="molecule type" value="Genomic_DNA"/>
</dbReference>
<dbReference type="AlphaFoldDB" id="A0A934WP80"/>
<keyword evidence="2" id="KW-1185">Reference proteome</keyword>
<dbReference type="Pfam" id="PF13481">
    <property type="entry name" value="AAA_25"/>
    <property type="match status" value="1"/>
</dbReference>
<comment type="caution">
    <text evidence="1">The sequence shown here is derived from an EMBL/GenBank/DDBJ whole genome shotgun (WGS) entry which is preliminary data.</text>
</comment>
<dbReference type="InterPro" id="IPR027417">
    <property type="entry name" value="P-loop_NTPase"/>
</dbReference>
<accession>A0A934WP80</accession>
<evidence type="ECO:0000313" key="2">
    <source>
        <dbReference type="Proteomes" id="UP000633365"/>
    </source>
</evidence>
<proteinExistence type="predicted"/>
<organism evidence="1 2">
    <name type="scientific">Ruminococcus difficilis</name>
    <dbReference type="NCBI Taxonomy" id="2763069"/>
    <lineage>
        <taxon>Bacteria</taxon>
        <taxon>Bacillati</taxon>
        <taxon>Bacillota</taxon>
        <taxon>Clostridia</taxon>
        <taxon>Eubacteriales</taxon>
        <taxon>Oscillospiraceae</taxon>
        <taxon>Ruminococcus</taxon>
    </lineage>
</organism>
<dbReference type="Gene3D" id="3.40.50.300">
    <property type="entry name" value="P-loop containing nucleotide triphosphate hydrolases"/>
    <property type="match status" value="1"/>
</dbReference>
<evidence type="ECO:0000313" key="1">
    <source>
        <dbReference type="EMBL" id="MBK6087411.1"/>
    </source>
</evidence>
<dbReference type="RefSeq" id="WP_201426716.1">
    <property type="nucleotide sequence ID" value="NZ_JAEQMG010000035.1"/>
</dbReference>
<reference evidence="1" key="1">
    <citation type="submission" date="2021-01" db="EMBL/GenBank/DDBJ databases">
        <title>Genome public.</title>
        <authorList>
            <person name="Liu C."/>
            <person name="Sun Q."/>
        </authorList>
    </citation>
    <scope>NUCLEOTIDE SEQUENCE</scope>
    <source>
        <strain evidence="1">M6</strain>
    </source>
</reference>
<dbReference type="SUPFAM" id="SSF52540">
    <property type="entry name" value="P-loop containing nucleoside triphosphate hydrolases"/>
    <property type="match status" value="1"/>
</dbReference>